<evidence type="ECO:0000256" key="12">
    <source>
        <dbReference type="ARBA" id="ARBA00048798"/>
    </source>
</evidence>
<dbReference type="AlphaFoldDB" id="A0A4Y9EMA8"/>
<dbReference type="PANTHER" id="PTHR42743:SF11">
    <property type="entry name" value="AMINODEOXYCHORISMATE LYASE"/>
    <property type="match status" value="1"/>
</dbReference>
<name>A0A4Y9EMA8_9SPHN</name>
<comment type="pathway">
    <text evidence="3">Amino-acid biosynthesis; L-isoleucine biosynthesis; L-isoleucine from 2-oxobutanoate: step 4/4.</text>
</comment>
<evidence type="ECO:0000313" key="14">
    <source>
        <dbReference type="EMBL" id="TFU02953.1"/>
    </source>
</evidence>
<protein>
    <recommendedName>
        <fullName evidence="8">Probable branched-chain-amino-acid aminotransferase</fullName>
        <ecNumber evidence="7">2.6.1.42</ecNumber>
    </recommendedName>
</protein>
<sequence length="292" mass="31550">MPRLAYVNHAFVPLDKAAVHVEDRGFQFADGIYEVCAVLNGQLLDWPLHLDRWTRNLSALLIPAPMSAAALTLVARRLIALNGYKDALLYIQVTRGAARRDHPIPADAQPTLVMTVRRFDFAARVPQQAVGVKVTSVTDQRWGRCDIKTVALLPNVLAKQTARLAGSFEAWFVSNDGVVAEGGSTNAWIVDAAGTVITHPLSARILPGIMRASLLRLAHAAQIKVEERPFTLAEAQGAAEAFLTSTTAPCLGIVEIDGVKVGSGKPGPVTRRLGELLWAEIERQTGFRPPAA</sequence>
<dbReference type="GO" id="GO:0052656">
    <property type="term" value="F:L-isoleucine-2-oxoglutarate transaminase activity"/>
    <property type="evidence" value="ECO:0007669"/>
    <property type="project" value="RHEA"/>
</dbReference>
<dbReference type="GO" id="GO:0052654">
    <property type="term" value="F:L-leucine-2-oxoglutarate transaminase activity"/>
    <property type="evidence" value="ECO:0007669"/>
    <property type="project" value="RHEA"/>
</dbReference>
<dbReference type="SUPFAM" id="SSF56752">
    <property type="entry name" value="D-aminoacid aminotransferase-like PLP-dependent enzymes"/>
    <property type="match status" value="1"/>
</dbReference>
<keyword evidence="14" id="KW-0032">Aminotransferase</keyword>
<dbReference type="CDD" id="cd01558">
    <property type="entry name" value="D-AAT_like"/>
    <property type="match status" value="1"/>
</dbReference>
<evidence type="ECO:0000256" key="10">
    <source>
        <dbReference type="ARBA" id="ARBA00023304"/>
    </source>
</evidence>
<dbReference type="Gene3D" id="3.30.470.10">
    <property type="match status" value="1"/>
</dbReference>
<gene>
    <name evidence="14" type="ORF">EUV02_07015</name>
</gene>
<dbReference type="InterPro" id="IPR001544">
    <property type="entry name" value="Aminotrans_IV"/>
</dbReference>
<evidence type="ECO:0000256" key="9">
    <source>
        <dbReference type="ARBA" id="ARBA00022898"/>
    </source>
</evidence>
<comment type="cofactor">
    <cofactor evidence="1">
        <name>pyridoxal 5'-phosphate</name>
        <dbReference type="ChEBI" id="CHEBI:597326"/>
    </cofactor>
</comment>
<evidence type="ECO:0000256" key="11">
    <source>
        <dbReference type="ARBA" id="ARBA00048212"/>
    </source>
</evidence>
<dbReference type="NCBIfam" id="NF005209">
    <property type="entry name" value="PRK06680.1"/>
    <property type="match status" value="1"/>
</dbReference>
<comment type="pathway">
    <text evidence="4">Amino-acid biosynthesis; L-valine biosynthesis; L-valine from pyruvate: step 4/4.</text>
</comment>
<organism evidence="14 15">
    <name type="scientific">Glacieibacterium arshaanense</name>
    <dbReference type="NCBI Taxonomy" id="2511025"/>
    <lineage>
        <taxon>Bacteria</taxon>
        <taxon>Pseudomonadati</taxon>
        <taxon>Pseudomonadota</taxon>
        <taxon>Alphaproteobacteria</taxon>
        <taxon>Sphingomonadales</taxon>
        <taxon>Sphingosinicellaceae</taxon>
        <taxon>Glacieibacterium</taxon>
    </lineage>
</organism>
<dbReference type="GO" id="GO:0005829">
    <property type="term" value="C:cytosol"/>
    <property type="evidence" value="ECO:0007669"/>
    <property type="project" value="TreeGrafter"/>
</dbReference>
<evidence type="ECO:0000313" key="15">
    <source>
        <dbReference type="Proteomes" id="UP000297737"/>
    </source>
</evidence>
<comment type="catalytic activity">
    <reaction evidence="11">
        <text>L-valine + 2-oxoglutarate = 3-methyl-2-oxobutanoate + L-glutamate</text>
        <dbReference type="Rhea" id="RHEA:24813"/>
        <dbReference type="ChEBI" id="CHEBI:11851"/>
        <dbReference type="ChEBI" id="CHEBI:16810"/>
        <dbReference type="ChEBI" id="CHEBI:29985"/>
        <dbReference type="ChEBI" id="CHEBI:57762"/>
        <dbReference type="EC" id="2.6.1.42"/>
    </reaction>
</comment>
<evidence type="ECO:0000256" key="4">
    <source>
        <dbReference type="ARBA" id="ARBA00004931"/>
    </source>
</evidence>
<dbReference type="Pfam" id="PF01063">
    <property type="entry name" value="Aminotran_4"/>
    <property type="match status" value="1"/>
</dbReference>
<evidence type="ECO:0000256" key="13">
    <source>
        <dbReference type="ARBA" id="ARBA00049229"/>
    </source>
</evidence>
<keyword evidence="10" id="KW-0100">Branched-chain amino acid biosynthesis</keyword>
<dbReference type="EMBL" id="SIHO01000002">
    <property type="protein sequence ID" value="TFU02953.1"/>
    <property type="molecule type" value="Genomic_DNA"/>
</dbReference>
<dbReference type="Gene3D" id="3.20.10.10">
    <property type="entry name" value="D-amino Acid Aminotransferase, subunit A, domain 2"/>
    <property type="match status" value="1"/>
</dbReference>
<keyword evidence="14" id="KW-0808">Transferase</keyword>
<accession>A0A4Y9EMA8</accession>
<evidence type="ECO:0000256" key="6">
    <source>
        <dbReference type="ARBA" id="ARBA00009320"/>
    </source>
</evidence>
<evidence type="ECO:0000256" key="2">
    <source>
        <dbReference type="ARBA" id="ARBA00003109"/>
    </source>
</evidence>
<dbReference type="RefSeq" id="WP_135245545.1">
    <property type="nucleotide sequence ID" value="NZ_SIHO01000002.1"/>
</dbReference>
<dbReference type="GO" id="GO:0052655">
    <property type="term" value="F:L-valine-2-oxoglutarate transaminase activity"/>
    <property type="evidence" value="ECO:0007669"/>
    <property type="project" value="RHEA"/>
</dbReference>
<comment type="function">
    <text evidence="2">Acts on leucine, isoleucine and valine.</text>
</comment>
<dbReference type="InterPro" id="IPR043131">
    <property type="entry name" value="BCAT-like_N"/>
</dbReference>
<evidence type="ECO:0000256" key="5">
    <source>
        <dbReference type="ARBA" id="ARBA00005072"/>
    </source>
</evidence>
<keyword evidence="15" id="KW-1185">Reference proteome</keyword>
<dbReference type="OrthoDB" id="9805628at2"/>
<keyword evidence="9" id="KW-0663">Pyridoxal phosphate</keyword>
<dbReference type="InterPro" id="IPR036038">
    <property type="entry name" value="Aminotransferase-like"/>
</dbReference>
<reference evidence="14 15" key="1">
    <citation type="submission" date="2019-02" db="EMBL/GenBank/DDBJ databases">
        <title>Polymorphobacter sp. isolated from the lake at the Tibet of China.</title>
        <authorList>
            <person name="Li A."/>
        </authorList>
    </citation>
    <scope>NUCLEOTIDE SEQUENCE [LARGE SCALE GENOMIC DNA]</scope>
    <source>
        <strain evidence="14 15">DJ1R-1</strain>
    </source>
</reference>
<dbReference type="InterPro" id="IPR050571">
    <property type="entry name" value="Class-IV_PLP-Dep_Aminotrnsfr"/>
</dbReference>
<dbReference type="InterPro" id="IPR043132">
    <property type="entry name" value="BCAT-like_C"/>
</dbReference>
<comment type="pathway">
    <text evidence="5">Amino-acid biosynthesis; L-leucine biosynthesis; L-leucine from 3-methyl-2-oxobutanoate: step 4/4.</text>
</comment>
<keyword evidence="10" id="KW-0028">Amino-acid biosynthesis</keyword>
<dbReference type="EC" id="2.6.1.42" evidence="7"/>
<comment type="caution">
    <text evidence="14">The sequence shown here is derived from an EMBL/GenBank/DDBJ whole genome shotgun (WGS) entry which is preliminary data.</text>
</comment>
<comment type="catalytic activity">
    <reaction evidence="13">
        <text>L-leucine + 2-oxoglutarate = 4-methyl-2-oxopentanoate + L-glutamate</text>
        <dbReference type="Rhea" id="RHEA:18321"/>
        <dbReference type="ChEBI" id="CHEBI:16810"/>
        <dbReference type="ChEBI" id="CHEBI:17865"/>
        <dbReference type="ChEBI" id="CHEBI:29985"/>
        <dbReference type="ChEBI" id="CHEBI:57427"/>
        <dbReference type="EC" id="2.6.1.42"/>
    </reaction>
</comment>
<proteinExistence type="inferred from homology"/>
<comment type="similarity">
    <text evidence="6">Belongs to the class-IV pyridoxal-phosphate-dependent aminotransferase family.</text>
</comment>
<evidence type="ECO:0000256" key="8">
    <source>
        <dbReference type="ARBA" id="ARBA00014472"/>
    </source>
</evidence>
<dbReference type="PANTHER" id="PTHR42743">
    <property type="entry name" value="AMINO-ACID AMINOTRANSFERASE"/>
    <property type="match status" value="1"/>
</dbReference>
<dbReference type="Proteomes" id="UP000297737">
    <property type="component" value="Unassembled WGS sequence"/>
</dbReference>
<evidence type="ECO:0000256" key="1">
    <source>
        <dbReference type="ARBA" id="ARBA00001933"/>
    </source>
</evidence>
<dbReference type="GO" id="GO:0008652">
    <property type="term" value="P:amino acid biosynthetic process"/>
    <property type="evidence" value="ECO:0007669"/>
    <property type="project" value="UniProtKB-ARBA"/>
</dbReference>
<evidence type="ECO:0000256" key="7">
    <source>
        <dbReference type="ARBA" id="ARBA00013053"/>
    </source>
</evidence>
<comment type="catalytic activity">
    <reaction evidence="12">
        <text>L-isoleucine + 2-oxoglutarate = (S)-3-methyl-2-oxopentanoate + L-glutamate</text>
        <dbReference type="Rhea" id="RHEA:24801"/>
        <dbReference type="ChEBI" id="CHEBI:16810"/>
        <dbReference type="ChEBI" id="CHEBI:29985"/>
        <dbReference type="ChEBI" id="CHEBI:35146"/>
        <dbReference type="ChEBI" id="CHEBI:58045"/>
        <dbReference type="EC" id="2.6.1.42"/>
    </reaction>
</comment>
<evidence type="ECO:0000256" key="3">
    <source>
        <dbReference type="ARBA" id="ARBA00004824"/>
    </source>
</evidence>
<dbReference type="FunFam" id="3.20.10.10:FF:000002">
    <property type="entry name" value="D-alanine aminotransferase"/>
    <property type="match status" value="1"/>
</dbReference>
<dbReference type="GO" id="GO:0009082">
    <property type="term" value="P:branched-chain amino acid biosynthetic process"/>
    <property type="evidence" value="ECO:0007669"/>
    <property type="project" value="UniProtKB-KW"/>
</dbReference>